<name>A0A7J4GR04_9ARCH</name>
<reference evidence="3" key="1">
    <citation type="journal article" date="2019" name="bioRxiv">
        <title>Genome diversification in globally distributed novel marine Proteobacteria is linked to environmental adaptation.</title>
        <authorList>
            <person name="Zhou Z."/>
            <person name="Tran P.Q."/>
            <person name="Kieft K."/>
            <person name="Anantharaman K."/>
        </authorList>
    </citation>
    <scope>NUCLEOTIDE SEQUENCE [LARGE SCALE GENOMIC DNA]</scope>
</reference>
<gene>
    <name evidence="2" type="ORF">EYQ70_01190</name>
</gene>
<evidence type="ECO:0000313" key="2">
    <source>
        <dbReference type="EMBL" id="HIF37025.1"/>
    </source>
</evidence>
<evidence type="ECO:0000313" key="3">
    <source>
        <dbReference type="Proteomes" id="UP000585802"/>
    </source>
</evidence>
<keyword evidence="1" id="KW-1133">Transmembrane helix</keyword>
<evidence type="ECO:0008006" key="4">
    <source>
        <dbReference type="Google" id="ProtNLM"/>
    </source>
</evidence>
<organism evidence="2 3">
    <name type="scientific">Marine Group III euryarchaeote</name>
    <dbReference type="NCBI Taxonomy" id="2173149"/>
    <lineage>
        <taxon>Archaea</taxon>
        <taxon>Methanobacteriati</taxon>
        <taxon>Thermoplasmatota</taxon>
        <taxon>Thermoplasmata</taxon>
        <taxon>Candidatus Thermoprofundales</taxon>
    </lineage>
</organism>
<dbReference type="AlphaFoldDB" id="A0A7J4GR04"/>
<sequence>MRFWIFLFIFSMLSLSLTTVNADDDDDDENENELGEDSGSVAAWLMVASFSYVVLRQKVSRAKLKELGLTTKQYGQSLQATLKLHMWVSAIATIVAVYHAWMMIEDEGWFEDDSLTGYIPLVAMIYLTLSGILLWRRLPDDWVDRVLRKKARQVHVQRWITVLFVIGLLMHVI</sequence>
<feature type="transmembrane region" description="Helical" evidence="1">
    <location>
        <begin position="156"/>
        <end position="172"/>
    </location>
</feature>
<feature type="transmembrane region" description="Helical" evidence="1">
    <location>
        <begin position="38"/>
        <end position="55"/>
    </location>
</feature>
<keyword evidence="1" id="KW-0812">Transmembrane</keyword>
<dbReference type="Proteomes" id="UP000585802">
    <property type="component" value="Unassembled WGS sequence"/>
</dbReference>
<proteinExistence type="predicted"/>
<accession>A0A7J4GR04</accession>
<evidence type="ECO:0000256" key="1">
    <source>
        <dbReference type="SAM" id="Phobius"/>
    </source>
</evidence>
<keyword evidence="1" id="KW-0472">Membrane</keyword>
<comment type="caution">
    <text evidence="2">The sequence shown here is derived from an EMBL/GenBank/DDBJ whole genome shotgun (WGS) entry which is preliminary data.</text>
</comment>
<dbReference type="EMBL" id="DUCX01000018">
    <property type="protein sequence ID" value="HIF37025.1"/>
    <property type="molecule type" value="Genomic_DNA"/>
</dbReference>
<feature type="transmembrane region" description="Helical" evidence="1">
    <location>
        <begin position="116"/>
        <end position="135"/>
    </location>
</feature>
<protein>
    <recommendedName>
        <fullName evidence="4">Ferric oxidoreductase domain-containing protein</fullName>
    </recommendedName>
</protein>
<feature type="transmembrane region" description="Helical" evidence="1">
    <location>
        <begin position="84"/>
        <end position="104"/>
    </location>
</feature>